<sequence length="87" mass="9702">QQAEELYQCWETGNPYNAAPNISTYWTSVATTVPDFCEAPADLFWICGSKAYSKLPPFWKGSCTLGAIQPNFFLLSENAEEYLGVPL</sequence>
<proteinExistence type="predicted"/>
<accession>A0A7K9IC77</accession>
<comment type="caution">
    <text evidence="1">The sequence shown here is derived from an EMBL/GenBank/DDBJ whole genome shotgun (WGS) entry which is preliminary data.</text>
</comment>
<dbReference type="EMBL" id="VWZQ01000194">
    <property type="protein sequence ID" value="NXH23727.1"/>
    <property type="molecule type" value="Genomic_DNA"/>
</dbReference>
<gene>
    <name evidence="1" type="primary">Erv31_0</name>
    <name evidence="1" type="ORF">MYIHEB_R15572</name>
</gene>
<evidence type="ECO:0000313" key="1">
    <source>
        <dbReference type="EMBL" id="NXH23727.1"/>
    </source>
</evidence>
<dbReference type="Proteomes" id="UP000534930">
    <property type="component" value="Unassembled WGS sequence"/>
</dbReference>
<organism evidence="1 2">
    <name type="scientific">Myiagra hebetior</name>
    <dbReference type="NCBI Taxonomy" id="381031"/>
    <lineage>
        <taxon>Eukaryota</taxon>
        <taxon>Metazoa</taxon>
        <taxon>Chordata</taxon>
        <taxon>Craniata</taxon>
        <taxon>Vertebrata</taxon>
        <taxon>Euteleostomi</taxon>
        <taxon>Archelosauria</taxon>
        <taxon>Archosauria</taxon>
        <taxon>Dinosauria</taxon>
        <taxon>Saurischia</taxon>
        <taxon>Theropoda</taxon>
        <taxon>Coelurosauria</taxon>
        <taxon>Aves</taxon>
        <taxon>Neognathae</taxon>
        <taxon>Neoaves</taxon>
        <taxon>Telluraves</taxon>
        <taxon>Australaves</taxon>
        <taxon>Passeriformes</taxon>
        <taxon>Corvoidea</taxon>
        <taxon>Monarchidae</taxon>
        <taxon>Myiagra</taxon>
    </lineage>
</organism>
<keyword evidence="2" id="KW-1185">Reference proteome</keyword>
<protein>
    <submittedName>
        <fullName evidence="1">ENR1 protein</fullName>
    </submittedName>
</protein>
<name>A0A7K9IC77_9CORV</name>
<feature type="non-terminal residue" evidence="1">
    <location>
        <position position="87"/>
    </location>
</feature>
<evidence type="ECO:0000313" key="2">
    <source>
        <dbReference type="Proteomes" id="UP000534930"/>
    </source>
</evidence>
<dbReference type="AlphaFoldDB" id="A0A7K9IC77"/>
<feature type="non-terminal residue" evidence="1">
    <location>
        <position position="1"/>
    </location>
</feature>
<reference evidence="1 2" key="1">
    <citation type="submission" date="2019-09" db="EMBL/GenBank/DDBJ databases">
        <title>Bird 10,000 Genomes (B10K) Project - Family phase.</title>
        <authorList>
            <person name="Zhang G."/>
        </authorList>
    </citation>
    <scope>NUCLEOTIDE SEQUENCE [LARGE SCALE GENOMIC DNA]</scope>
    <source>
        <strain evidence="1">B10K-DU-001-33</strain>
        <tissue evidence="1">Muscle</tissue>
    </source>
</reference>